<sequence>MVKERKNKERLKYMGSRVREERLKQELELADVAYSSELEIPQLSNFERGKSEIYGTSLVLVLAFLNIDPRTLVPKNDH</sequence>
<proteinExistence type="predicted"/>
<dbReference type="PROSITE" id="PS50943">
    <property type="entry name" value="HTH_CROC1"/>
    <property type="match status" value="1"/>
</dbReference>
<dbReference type="Gene3D" id="1.10.260.40">
    <property type="entry name" value="lambda repressor-like DNA-binding domains"/>
    <property type="match status" value="1"/>
</dbReference>
<organism evidence="2 3">
    <name type="scientific">Chitinophaga skermanii</name>
    <dbReference type="NCBI Taxonomy" id="331697"/>
    <lineage>
        <taxon>Bacteria</taxon>
        <taxon>Pseudomonadati</taxon>
        <taxon>Bacteroidota</taxon>
        <taxon>Chitinophagia</taxon>
        <taxon>Chitinophagales</taxon>
        <taxon>Chitinophagaceae</taxon>
        <taxon>Chitinophaga</taxon>
    </lineage>
</organism>
<evidence type="ECO:0000313" key="2">
    <source>
        <dbReference type="EMBL" id="RAJ00476.1"/>
    </source>
</evidence>
<evidence type="ECO:0000313" key="3">
    <source>
        <dbReference type="Proteomes" id="UP000249547"/>
    </source>
</evidence>
<dbReference type="Proteomes" id="UP000249547">
    <property type="component" value="Unassembled WGS sequence"/>
</dbReference>
<dbReference type="GO" id="GO:0003677">
    <property type="term" value="F:DNA binding"/>
    <property type="evidence" value="ECO:0007669"/>
    <property type="project" value="InterPro"/>
</dbReference>
<dbReference type="SUPFAM" id="SSF47413">
    <property type="entry name" value="lambda repressor-like DNA-binding domains"/>
    <property type="match status" value="1"/>
</dbReference>
<protein>
    <recommendedName>
        <fullName evidence="1">HTH cro/C1-type domain-containing protein</fullName>
    </recommendedName>
</protein>
<dbReference type="EMBL" id="QLLL01000008">
    <property type="protein sequence ID" value="RAJ00476.1"/>
    <property type="molecule type" value="Genomic_DNA"/>
</dbReference>
<dbReference type="AlphaFoldDB" id="A0A327Q7A8"/>
<dbReference type="InterPro" id="IPR010982">
    <property type="entry name" value="Lambda_DNA-bd_dom_sf"/>
</dbReference>
<accession>A0A327Q7A8</accession>
<evidence type="ECO:0000259" key="1">
    <source>
        <dbReference type="PROSITE" id="PS50943"/>
    </source>
</evidence>
<dbReference type="InterPro" id="IPR001387">
    <property type="entry name" value="Cro/C1-type_HTH"/>
</dbReference>
<dbReference type="RefSeq" id="WP_111599590.1">
    <property type="nucleotide sequence ID" value="NZ_QLLL01000008.1"/>
</dbReference>
<gene>
    <name evidence="2" type="ORF">LX64_04182</name>
</gene>
<feature type="domain" description="HTH cro/C1-type" evidence="1">
    <location>
        <begin position="18"/>
        <end position="72"/>
    </location>
</feature>
<name>A0A327Q7A8_9BACT</name>
<comment type="caution">
    <text evidence="2">The sequence shown here is derived from an EMBL/GenBank/DDBJ whole genome shotgun (WGS) entry which is preliminary data.</text>
</comment>
<keyword evidence="3" id="KW-1185">Reference proteome</keyword>
<reference evidence="2 3" key="1">
    <citation type="submission" date="2018-06" db="EMBL/GenBank/DDBJ databases">
        <title>Genomic Encyclopedia of Archaeal and Bacterial Type Strains, Phase II (KMG-II): from individual species to whole genera.</title>
        <authorList>
            <person name="Goeker M."/>
        </authorList>
    </citation>
    <scope>NUCLEOTIDE SEQUENCE [LARGE SCALE GENOMIC DNA]</scope>
    <source>
        <strain evidence="2 3">DSM 23857</strain>
    </source>
</reference>